<dbReference type="InterPro" id="IPR017853">
    <property type="entry name" value="GH"/>
</dbReference>
<evidence type="ECO:0000256" key="9">
    <source>
        <dbReference type="ARBA" id="ARBA00032230"/>
    </source>
</evidence>
<organism evidence="13 14">
    <name type="scientific">Labilibaculum filiforme</name>
    <dbReference type="NCBI Taxonomy" id="1940526"/>
    <lineage>
        <taxon>Bacteria</taxon>
        <taxon>Pseudomonadati</taxon>
        <taxon>Bacteroidota</taxon>
        <taxon>Bacteroidia</taxon>
        <taxon>Marinilabiliales</taxon>
        <taxon>Marinifilaceae</taxon>
        <taxon>Labilibaculum</taxon>
    </lineage>
</organism>
<dbReference type="InterPro" id="IPR004199">
    <property type="entry name" value="B-gal_small/dom_5"/>
</dbReference>
<dbReference type="SMART" id="SM01038">
    <property type="entry name" value="Bgal_small_N"/>
    <property type="match status" value="1"/>
</dbReference>
<comment type="cofactor">
    <cofactor evidence="2">
        <name>Ca(2+)</name>
        <dbReference type="ChEBI" id="CHEBI:29108"/>
    </cofactor>
</comment>
<keyword evidence="7" id="KW-0106">Calcium</keyword>
<dbReference type="SUPFAM" id="SSF49303">
    <property type="entry name" value="beta-Galactosidase/glucuronidase domain"/>
    <property type="match status" value="2"/>
</dbReference>
<keyword evidence="11" id="KW-0732">Signal</keyword>
<comment type="catalytic activity">
    <reaction evidence="1 10">
        <text>Hydrolysis of terminal non-reducing beta-D-galactose residues in beta-D-galactosides.</text>
        <dbReference type="EC" id="3.2.1.23"/>
    </reaction>
</comment>
<dbReference type="GO" id="GO:0009341">
    <property type="term" value="C:beta-galactosidase complex"/>
    <property type="evidence" value="ECO:0007669"/>
    <property type="project" value="InterPro"/>
</dbReference>
<feature type="domain" description="Beta galactosidase small chain/" evidence="12">
    <location>
        <begin position="804"/>
        <end position="1074"/>
    </location>
</feature>
<evidence type="ECO:0000256" key="3">
    <source>
        <dbReference type="ARBA" id="ARBA00007401"/>
    </source>
</evidence>
<evidence type="ECO:0000256" key="8">
    <source>
        <dbReference type="ARBA" id="ARBA00023295"/>
    </source>
</evidence>
<dbReference type="InterPro" id="IPR006103">
    <property type="entry name" value="Glyco_hydro_2_cat"/>
</dbReference>
<evidence type="ECO:0000256" key="1">
    <source>
        <dbReference type="ARBA" id="ARBA00001412"/>
    </source>
</evidence>
<dbReference type="RefSeq" id="WP_101263001.1">
    <property type="nucleotide sequence ID" value="NZ_MVDD01000018.1"/>
</dbReference>
<dbReference type="Pfam" id="PF02836">
    <property type="entry name" value="Glyco_hydro_2_C"/>
    <property type="match status" value="1"/>
</dbReference>
<dbReference type="GO" id="GO:0005990">
    <property type="term" value="P:lactose catabolic process"/>
    <property type="evidence" value="ECO:0007669"/>
    <property type="project" value="TreeGrafter"/>
</dbReference>
<evidence type="ECO:0000256" key="6">
    <source>
        <dbReference type="ARBA" id="ARBA00022801"/>
    </source>
</evidence>
<dbReference type="PANTHER" id="PTHR46323">
    <property type="entry name" value="BETA-GALACTOSIDASE"/>
    <property type="match status" value="1"/>
</dbReference>
<protein>
    <recommendedName>
        <fullName evidence="5 10">Beta-galactosidase</fullName>
        <ecNumber evidence="5 10">3.2.1.23</ecNumber>
    </recommendedName>
    <alternativeName>
        <fullName evidence="9 10">Lactase</fullName>
    </alternativeName>
</protein>
<dbReference type="Gene3D" id="2.60.120.260">
    <property type="entry name" value="Galactose-binding domain-like"/>
    <property type="match status" value="1"/>
</dbReference>
<sequence length="1077" mass="122708">MKKTLLLFGLFLFAFSQFAMAQNDWENELMFEKNKMEARVPTFSYTNAKDALSGDRNKARVKSLNGIWKFNDVGKSEDRPTDFMTNDFTGENWNDIEVPSNWELKGFGQPIYSNIIYPFTPNILDTTLKFNWRGPQPPRPPKIYRDNPVGSYFRDFEVPEEWKDQSIILHFGGVSSAFYLWVNGKKVGYSQGSRLAAEFDITKFVTAGKNRVAVQVFRWSDGSYLEDQDMWRLSGIHREVLLMAQPKIALNDFFVRTKFDANLQDAKLEIRPKVWVVNEDAKLDGWKVSAQLYDAQGNAVLESPMSVSVKDIYLERWPQRDITKFGMMEANIRCPKKWSAEAPYLYKLVFSVLNSEGEVVEARSQSIGFRKIEFSNKNELLINGKSVEIMGVNRHDHSPIHGKALTREEMRKDVELLKQFNFNAVRTSHYPNDPYFYELCNEYGLYVMGEANIECHHLGSFIPQSPTWPAAILSRTIRMVERDKNHPCIISWSLGNEAGTGPAFAASAAWIKDYDPSRFVHYEGAQGDPTDPEYVEGVAFSLSKLPVYANPDDPNYVDVLSRMYPDLSQLVGMAKSAHITRPIIMCEYMHAMGNSIGGLSDYWEEIRNRPNLIGGFIWDMVDQGIEKTTEKGEKFYAFGGDFGDIPNDENFCLNGVFASNRTPNPHAWECKHVFQPVVFEDADVKNGQVRILNKFNFTNLNQYEIRWALSEDGKALQSGILPEQDIDAYASSVVTIPFKALNFKSDAEYWLRVSLHEKKDRLWCKQGYEIASNQIVLKEREEVSPYVSASKESITYSESDAQVVAKGKGFSASISKSNGELLSYVVNGMEQLKSPLHANFLRPSVDNDRRGASSGDFKKSEQVWGNLETKLKMKTLTVNSDKDKFISVVVKQNFEDKIELATVYTIYNDGKIQVKMDLNADESLPNLVQFGVTMGVSESYVNALYYGNGPWENYCDRKEACEVDEYSFKTDDLFTNYAKTQGNGNRTDTRWLKLMNESKKYGIKISGKALFGFSVWPYSAINIEKANHPYDLEKQGFYTLNIDCVQAGVGGTLSNTLPKYMLKSGKYSFEFLIESFK</sequence>
<dbReference type="PROSITE" id="PS00719">
    <property type="entry name" value="GLYCOSYL_HYDROL_F2_1"/>
    <property type="match status" value="1"/>
</dbReference>
<dbReference type="PANTHER" id="PTHR46323:SF2">
    <property type="entry name" value="BETA-GALACTOSIDASE"/>
    <property type="match status" value="1"/>
</dbReference>
<dbReference type="GO" id="GO:0030246">
    <property type="term" value="F:carbohydrate binding"/>
    <property type="evidence" value="ECO:0007669"/>
    <property type="project" value="InterPro"/>
</dbReference>
<accession>A0A2N3HSM2</accession>
<evidence type="ECO:0000259" key="12">
    <source>
        <dbReference type="SMART" id="SM01038"/>
    </source>
</evidence>
<reference evidence="13 14" key="1">
    <citation type="journal article" date="2017" name="Front. Microbiol.">
        <title>Labilibaculum manganireducens gen. nov., sp. nov. and Labilibaculum filiforme sp. nov., Novel Bacteroidetes Isolated from Subsurface Sediments of the Baltic Sea.</title>
        <authorList>
            <person name="Vandieken V."/>
            <person name="Marshall I.P."/>
            <person name="Niemann H."/>
            <person name="Engelen B."/>
            <person name="Cypionka H."/>
        </authorList>
    </citation>
    <scope>NUCLEOTIDE SEQUENCE [LARGE SCALE GENOMIC DNA]</scope>
    <source>
        <strain evidence="13 14">59.16B</strain>
    </source>
</reference>
<dbReference type="InterPro" id="IPR013783">
    <property type="entry name" value="Ig-like_fold"/>
</dbReference>
<dbReference type="Pfam" id="PF02837">
    <property type="entry name" value="Glyco_hydro_2_N"/>
    <property type="match status" value="1"/>
</dbReference>
<keyword evidence="14" id="KW-1185">Reference proteome</keyword>
<dbReference type="GO" id="GO:0004565">
    <property type="term" value="F:beta-galactosidase activity"/>
    <property type="evidence" value="ECO:0007669"/>
    <property type="project" value="UniProtKB-EC"/>
</dbReference>
<evidence type="ECO:0000313" key="13">
    <source>
        <dbReference type="EMBL" id="PKQ61037.1"/>
    </source>
</evidence>
<dbReference type="InterPro" id="IPR032312">
    <property type="entry name" value="LacZ_4"/>
</dbReference>
<comment type="subunit">
    <text evidence="4">Monomer.</text>
</comment>
<dbReference type="EMBL" id="MVDD01000018">
    <property type="protein sequence ID" value="PKQ61037.1"/>
    <property type="molecule type" value="Genomic_DNA"/>
</dbReference>
<dbReference type="SUPFAM" id="SSF49785">
    <property type="entry name" value="Galactose-binding domain-like"/>
    <property type="match status" value="1"/>
</dbReference>
<dbReference type="OrthoDB" id="9801077at2"/>
<comment type="caution">
    <text evidence="13">The sequence shown here is derived from an EMBL/GenBank/DDBJ whole genome shotgun (WGS) entry which is preliminary data.</text>
</comment>
<dbReference type="InterPro" id="IPR006102">
    <property type="entry name" value="Ig-like_GH2"/>
</dbReference>
<dbReference type="InterPro" id="IPR023230">
    <property type="entry name" value="Glyco_hydro_2_CS"/>
</dbReference>
<feature type="chain" id="PRO_5014800949" description="Beta-galactosidase" evidence="11">
    <location>
        <begin position="22"/>
        <end position="1077"/>
    </location>
</feature>
<feature type="signal peptide" evidence="11">
    <location>
        <begin position="1"/>
        <end position="21"/>
    </location>
</feature>
<dbReference type="InterPro" id="IPR014718">
    <property type="entry name" value="GH-type_carb-bd"/>
</dbReference>
<dbReference type="Gene3D" id="3.20.20.80">
    <property type="entry name" value="Glycosidases"/>
    <property type="match status" value="1"/>
</dbReference>
<evidence type="ECO:0000313" key="14">
    <source>
        <dbReference type="Proteomes" id="UP000233535"/>
    </source>
</evidence>
<dbReference type="InterPro" id="IPR050347">
    <property type="entry name" value="Bact_Beta-galactosidase"/>
</dbReference>
<keyword evidence="8 10" id="KW-0326">Glycosidase</keyword>
<dbReference type="InterPro" id="IPR011013">
    <property type="entry name" value="Gal_mutarotase_sf_dom"/>
</dbReference>
<keyword evidence="6 10" id="KW-0378">Hydrolase</keyword>
<dbReference type="SUPFAM" id="SSF74650">
    <property type="entry name" value="Galactose mutarotase-like"/>
    <property type="match status" value="1"/>
</dbReference>
<dbReference type="Pfam" id="PF02929">
    <property type="entry name" value="Bgal_small_N"/>
    <property type="match status" value="1"/>
</dbReference>
<dbReference type="InterPro" id="IPR036156">
    <property type="entry name" value="Beta-gal/glucu_dom_sf"/>
</dbReference>
<dbReference type="PROSITE" id="PS00608">
    <property type="entry name" value="GLYCOSYL_HYDROL_F2_2"/>
    <property type="match status" value="1"/>
</dbReference>
<dbReference type="PRINTS" id="PR00132">
    <property type="entry name" value="GLHYDRLASE2"/>
</dbReference>
<dbReference type="Pfam" id="PF16353">
    <property type="entry name" value="LacZ_4"/>
    <property type="match status" value="1"/>
</dbReference>
<evidence type="ECO:0000256" key="7">
    <source>
        <dbReference type="ARBA" id="ARBA00022837"/>
    </source>
</evidence>
<proteinExistence type="inferred from homology"/>
<evidence type="ECO:0000256" key="11">
    <source>
        <dbReference type="SAM" id="SignalP"/>
    </source>
</evidence>
<dbReference type="SUPFAM" id="SSF51445">
    <property type="entry name" value="(Trans)glycosidases"/>
    <property type="match status" value="1"/>
</dbReference>
<evidence type="ECO:0000256" key="5">
    <source>
        <dbReference type="ARBA" id="ARBA00012756"/>
    </source>
</evidence>
<dbReference type="Gene3D" id="2.70.98.10">
    <property type="match status" value="1"/>
</dbReference>
<evidence type="ECO:0000256" key="10">
    <source>
        <dbReference type="RuleBase" id="RU361154"/>
    </source>
</evidence>
<dbReference type="InterPro" id="IPR008979">
    <property type="entry name" value="Galactose-bd-like_sf"/>
</dbReference>
<dbReference type="Pfam" id="PF00703">
    <property type="entry name" value="Glyco_hydro_2"/>
    <property type="match status" value="1"/>
</dbReference>
<dbReference type="EC" id="3.2.1.23" evidence="5 10"/>
<dbReference type="Proteomes" id="UP000233535">
    <property type="component" value="Unassembled WGS sequence"/>
</dbReference>
<dbReference type="Gene3D" id="2.60.40.10">
    <property type="entry name" value="Immunoglobulins"/>
    <property type="match status" value="2"/>
</dbReference>
<dbReference type="InterPro" id="IPR006101">
    <property type="entry name" value="Glyco_hydro_2"/>
</dbReference>
<comment type="similarity">
    <text evidence="3 10">Belongs to the glycosyl hydrolase 2 family.</text>
</comment>
<dbReference type="AlphaFoldDB" id="A0A2N3HSM2"/>
<name>A0A2N3HSM2_9BACT</name>
<evidence type="ECO:0000256" key="2">
    <source>
        <dbReference type="ARBA" id="ARBA00001913"/>
    </source>
</evidence>
<dbReference type="InterPro" id="IPR023232">
    <property type="entry name" value="Glyco_hydro_2_AS"/>
</dbReference>
<gene>
    <name evidence="13" type="ORF">BZG02_17230</name>
</gene>
<dbReference type="InterPro" id="IPR006104">
    <property type="entry name" value="Glyco_hydro_2_N"/>
</dbReference>
<evidence type="ECO:0000256" key="4">
    <source>
        <dbReference type="ARBA" id="ARBA00011245"/>
    </source>
</evidence>